<dbReference type="SUPFAM" id="SSF110296">
    <property type="entry name" value="Oligoxyloglucan reducing end-specific cellobiohydrolase"/>
    <property type="match status" value="1"/>
</dbReference>
<comment type="caution">
    <text evidence="4">The sequence shown here is derived from an EMBL/GenBank/DDBJ whole genome shotgun (WGS) entry which is preliminary data.</text>
</comment>
<dbReference type="RefSeq" id="WP_273160874.1">
    <property type="nucleotide sequence ID" value="NZ_JABZSJ010000060.1"/>
</dbReference>
<organism evidence="4 5">
    <name type="scientific">Prevotella aurantiaca</name>
    <dbReference type="NCBI Taxonomy" id="596085"/>
    <lineage>
        <taxon>Bacteria</taxon>
        <taxon>Pseudomonadati</taxon>
        <taxon>Bacteroidota</taxon>
        <taxon>Bacteroidia</taxon>
        <taxon>Bacteroidales</taxon>
        <taxon>Prevotellaceae</taxon>
        <taxon>Prevotella</taxon>
    </lineage>
</organism>
<dbReference type="InterPro" id="IPR058667">
    <property type="entry name" value="DUF6242_C"/>
</dbReference>
<proteinExistence type="predicted"/>
<dbReference type="Gene3D" id="2.130.10.10">
    <property type="entry name" value="YVTN repeat-like/Quinoprotein amine dehydrogenase"/>
    <property type="match status" value="1"/>
</dbReference>
<protein>
    <recommendedName>
        <fullName evidence="6">BNR/Asp-box repeat protein</fullName>
    </recommendedName>
</protein>
<evidence type="ECO:0000313" key="4">
    <source>
        <dbReference type="EMBL" id="MBF1385015.1"/>
    </source>
</evidence>
<evidence type="ECO:0000259" key="2">
    <source>
        <dbReference type="Pfam" id="PF19755"/>
    </source>
</evidence>
<feature type="domain" description="DUF6242" evidence="3">
    <location>
        <begin position="160"/>
        <end position="452"/>
    </location>
</feature>
<accession>A0A930N0A8</accession>
<dbReference type="AlphaFoldDB" id="A0A930N0A8"/>
<gene>
    <name evidence="4" type="ORF">HXN26_09250</name>
</gene>
<dbReference type="Pfam" id="PF25852">
    <property type="entry name" value="DUF6242_C"/>
    <property type="match status" value="1"/>
</dbReference>
<name>A0A930N0A8_9BACT</name>
<feature type="chain" id="PRO_5037228422" description="BNR/Asp-box repeat protein" evidence="1">
    <location>
        <begin position="23"/>
        <end position="461"/>
    </location>
</feature>
<dbReference type="InterPro" id="IPR046209">
    <property type="entry name" value="DUF6242_N"/>
</dbReference>
<evidence type="ECO:0000259" key="3">
    <source>
        <dbReference type="Pfam" id="PF25852"/>
    </source>
</evidence>
<sequence>MRNKIYSLVAMLTMALALTSCFEDEEKKPENKSHATAIIAFSIKEVKAPRDTVTKSGKDTTVIAKIQSKAYRFYIDQNNGTIYNPDSLPYGTRVKATLANIATKSGGKVFIKAISGEEQTAFSENDSIDFSQPRMVMVYSQDGNYRRSYTITVNVHKQRGNEFTWKAFDNNANFAMFENAKMINYNGKIYVFGKKGTQTIGYFTAENDGNTWTQLPTTFAAEAYKSAIVSQGAIYLLDNGQVKRSNDGSTWTIMGTASLKQLVATSETELYALSNSNTLMASKDGGANWITETLDTDAGKLPSEGVGYMFQILATNSKISRVVIFGTNASSNYVITWSKLLDSSNPTTNYKWSYVKSEASEAYLLPKNNYLNILNYNNKAMAFGVSTDGTFAQVKESSNSGIDWVANKTYVYPATSASGCFAITADSQNYLWIINGNKVWKGRINSMGWTKQQKEFTRTTF</sequence>
<dbReference type="PROSITE" id="PS51257">
    <property type="entry name" value="PROKAR_LIPOPROTEIN"/>
    <property type="match status" value="1"/>
</dbReference>
<evidence type="ECO:0000313" key="5">
    <source>
        <dbReference type="Proteomes" id="UP000771736"/>
    </source>
</evidence>
<evidence type="ECO:0000256" key="1">
    <source>
        <dbReference type="SAM" id="SignalP"/>
    </source>
</evidence>
<feature type="domain" description="DUF6242" evidence="2">
    <location>
        <begin position="41"/>
        <end position="153"/>
    </location>
</feature>
<reference evidence="4" key="1">
    <citation type="submission" date="2020-04" db="EMBL/GenBank/DDBJ databases">
        <title>Deep metagenomics examines the oral microbiome during advanced dental caries in children, revealing novel taxa and co-occurrences with host molecules.</title>
        <authorList>
            <person name="Baker J.L."/>
            <person name="Morton J.T."/>
            <person name="Dinis M."/>
            <person name="Alvarez R."/>
            <person name="Tran N.C."/>
            <person name="Knight R."/>
            <person name="Edlund A."/>
        </authorList>
    </citation>
    <scope>NUCLEOTIDE SEQUENCE</scope>
    <source>
        <strain evidence="4">JCVI_44_bin.5</strain>
    </source>
</reference>
<dbReference type="InterPro" id="IPR015943">
    <property type="entry name" value="WD40/YVTN_repeat-like_dom_sf"/>
</dbReference>
<evidence type="ECO:0008006" key="6">
    <source>
        <dbReference type="Google" id="ProtNLM"/>
    </source>
</evidence>
<dbReference type="Pfam" id="PF19755">
    <property type="entry name" value="DUF6242"/>
    <property type="match status" value="1"/>
</dbReference>
<dbReference type="EMBL" id="JABZSJ010000060">
    <property type="protein sequence ID" value="MBF1385015.1"/>
    <property type="molecule type" value="Genomic_DNA"/>
</dbReference>
<feature type="signal peptide" evidence="1">
    <location>
        <begin position="1"/>
        <end position="22"/>
    </location>
</feature>
<dbReference type="Proteomes" id="UP000771736">
    <property type="component" value="Unassembled WGS sequence"/>
</dbReference>
<keyword evidence="1" id="KW-0732">Signal</keyword>